<reference evidence="1" key="2">
    <citation type="submission" date="2021-04" db="EMBL/GenBank/DDBJ databases">
        <authorList>
            <person name="Gilroy R."/>
        </authorList>
    </citation>
    <scope>NUCLEOTIDE SEQUENCE</scope>
    <source>
        <strain evidence="1">ChiHecec2B26-12326</strain>
    </source>
</reference>
<dbReference type="InterPro" id="IPR021457">
    <property type="entry name" value="DUF3108"/>
</dbReference>
<protein>
    <submittedName>
        <fullName evidence="1">DUF3108 domain-containing protein</fullName>
    </submittedName>
</protein>
<reference evidence="1" key="1">
    <citation type="journal article" date="2021" name="PeerJ">
        <title>Extensive microbial diversity within the chicken gut microbiome revealed by metagenomics and culture.</title>
        <authorList>
            <person name="Gilroy R."/>
            <person name="Ravi A."/>
            <person name="Getino M."/>
            <person name="Pursley I."/>
            <person name="Horton D.L."/>
            <person name="Alikhan N.F."/>
            <person name="Baker D."/>
            <person name="Gharbi K."/>
            <person name="Hall N."/>
            <person name="Watson M."/>
            <person name="Adriaenssens E.M."/>
            <person name="Foster-Nyarko E."/>
            <person name="Jarju S."/>
            <person name="Secka A."/>
            <person name="Antonio M."/>
            <person name="Oren A."/>
            <person name="Chaudhuri R.R."/>
            <person name="La Ragione R."/>
            <person name="Hildebrand F."/>
            <person name="Pallen M.J."/>
        </authorList>
    </citation>
    <scope>NUCLEOTIDE SEQUENCE</scope>
    <source>
        <strain evidence="1">ChiHecec2B26-12326</strain>
    </source>
</reference>
<sequence length="290" mass="32934">MREGNNHRPRAIASGVWASKWVLSAIIIGCAFVSGLRAQPLPLSHGERIDYDLYFKWGVIMSKAGLATFSVRNASERVGSPWRYTLLFRSSGVVERFFPMRDTIDCHYSADHRLLYSSKRTNDGDYYSVDELDFNYGKDDSVAIHSLRYTLKATKIDTLLMSRNPVFDLLGATMHLRSLDWSALSYGAEFPFTVAIGRDLVNARFRYTGQQIVEHQGFKYRTRHFYIDIYDEAFTQAKEAAEVWMGDDANHIPVKVRAKLRIGAAEAYYRDSFNRQAPLSCRVAIGGGGK</sequence>
<comment type="caution">
    <text evidence="1">The sequence shown here is derived from an EMBL/GenBank/DDBJ whole genome shotgun (WGS) entry which is preliminary data.</text>
</comment>
<dbReference type="Proteomes" id="UP000823847">
    <property type="component" value="Unassembled WGS sequence"/>
</dbReference>
<dbReference type="EMBL" id="DXEN01000017">
    <property type="protein sequence ID" value="HIX85619.1"/>
    <property type="molecule type" value="Genomic_DNA"/>
</dbReference>
<dbReference type="Pfam" id="PF11306">
    <property type="entry name" value="DUF3108"/>
    <property type="match status" value="1"/>
</dbReference>
<evidence type="ECO:0000313" key="1">
    <source>
        <dbReference type="EMBL" id="HIX85619.1"/>
    </source>
</evidence>
<name>A0A9D1XQH5_9BACT</name>
<dbReference type="AlphaFoldDB" id="A0A9D1XQH5"/>
<evidence type="ECO:0000313" key="2">
    <source>
        <dbReference type="Proteomes" id="UP000823847"/>
    </source>
</evidence>
<accession>A0A9D1XQH5</accession>
<proteinExistence type="predicted"/>
<gene>
    <name evidence="1" type="ORF">H9848_03275</name>
</gene>
<organism evidence="1 2">
    <name type="scientific">Candidatus Parabacteroides intestinigallinarum</name>
    <dbReference type="NCBI Taxonomy" id="2838722"/>
    <lineage>
        <taxon>Bacteria</taxon>
        <taxon>Pseudomonadati</taxon>
        <taxon>Bacteroidota</taxon>
        <taxon>Bacteroidia</taxon>
        <taxon>Bacteroidales</taxon>
        <taxon>Tannerellaceae</taxon>
        <taxon>Parabacteroides</taxon>
    </lineage>
</organism>